<accession>A0A0S6W0J5</accession>
<evidence type="ECO:0000256" key="4">
    <source>
        <dbReference type="ARBA" id="ARBA00022970"/>
    </source>
</evidence>
<dbReference type="InterPro" id="IPR000709">
    <property type="entry name" value="Leu_Ile_Val-bd"/>
</dbReference>
<sequence>MKRWMDGAIIAVVGWLVFSGTSHAQDPIVIGLSVPMTGQYGETGKSIHTGVELAVKQINEAGGIQGRPLEIIIGDSQGAPDISKRVARKFISNPKIVAEIGDFTSGCSMAAQPIYDKAGMVQLSPTSSHPSFAPGSPFSFGIVGTRESAFMARAAVERMGKKRIAIAYLETDWGVAAKEYFIKEATQLGAEIVATESYLDGTTDFSATLKSLRAAQPDMIFLASMLPDAVGIAKQRQLDGWDDVLLAGVSALYTPEFLKLGGDAVENLLAIALFFPKDPRPEVQNFIATYQSAYQIPPSWFAAVGYDAMNVLADAIKQGGVDRKAIQQALASIKEFSGVTGKIVFSEHGDVAREYALLQVKQGEFVLFEGK</sequence>
<dbReference type="AlphaFoldDB" id="A0A0S6W0J5"/>
<dbReference type="PANTHER" id="PTHR30483">
    <property type="entry name" value="LEUCINE-SPECIFIC-BINDING PROTEIN"/>
    <property type="match status" value="1"/>
</dbReference>
<proteinExistence type="inferred from homology"/>
<dbReference type="InterPro" id="IPR028082">
    <property type="entry name" value="Peripla_BP_I"/>
</dbReference>
<dbReference type="Proteomes" id="UP000030700">
    <property type="component" value="Unassembled WGS sequence"/>
</dbReference>
<dbReference type="PANTHER" id="PTHR30483:SF6">
    <property type="entry name" value="PERIPLASMIC BINDING PROTEIN OF ABC TRANSPORTER FOR NATURAL AMINO ACIDS"/>
    <property type="match status" value="1"/>
</dbReference>
<dbReference type="HOGENOM" id="CLU_027128_6_2_0"/>
<evidence type="ECO:0000256" key="2">
    <source>
        <dbReference type="ARBA" id="ARBA00022448"/>
    </source>
</evidence>
<name>A0A0S6W0J5_9BACT</name>
<comment type="similarity">
    <text evidence="1">Belongs to the leucine-binding protein family.</text>
</comment>
<evidence type="ECO:0000256" key="3">
    <source>
        <dbReference type="ARBA" id="ARBA00022729"/>
    </source>
</evidence>
<dbReference type="EMBL" id="DF820459">
    <property type="protein sequence ID" value="GAK53189.1"/>
    <property type="molecule type" value="Genomic_DNA"/>
</dbReference>
<dbReference type="PRINTS" id="PR00337">
    <property type="entry name" value="LEUILEVALBP"/>
</dbReference>
<protein>
    <submittedName>
        <fullName evidence="6">ABC transporter substrate-binding protein</fullName>
    </submittedName>
</protein>
<dbReference type="CDD" id="cd06349">
    <property type="entry name" value="PBP1_ABC_HAAT-like"/>
    <property type="match status" value="1"/>
</dbReference>
<reference evidence="6 7" key="1">
    <citation type="journal article" date="2015" name="PeerJ">
        <title>First genomic representation of candidate bacterial phylum KSB3 points to enhanced environmental sensing as a trigger of wastewater bulking.</title>
        <authorList>
            <person name="Sekiguchi Y."/>
            <person name="Ohashi A."/>
            <person name="Parks D.H."/>
            <person name="Yamauchi T."/>
            <person name="Tyson G.W."/>
            <person name="Hugenholtz P."/>
        </authorList>
    </citation>
    <scope>NUCLEOTIDE SEQUENCE [LARGE SCALE GENOMIC DNA]</scope>
</reference>
<dbReference type="InterPro" id="IPR028081">
    <property type="entry name" value="Leu-bd"/>
</dbReference>
<evidence type="ECO:0000313" key="7">
    <source>
        <dbReference type="Proteomes" id="UP000030700"/>
    </source>
</evidence>
<dbReference type="STRING" id="1499966.U14_04450"/>
<dbReference type="Pfam" id="PF13458">
    <property type="entry name" value="Peripla_BP_6"/>
    <property type="match status" value="1"/>
</dbReference>
<keyword evidence="3" id="KW-0732">Signal</keyword>
<dbReference type="InterPro" id="IPR051010">
    <property type="entry name" value="BCAA_transport"/>
</dbReference>
<organism evidence="6 7">
    <name type="scientific">Candidatus Moduliflexus flocculans</name>
    <dbReference type="NCBI Taxonomy" id="1499966"/>
    <lineage>
        <taxon>Bacteria</taxon>
        <taxon>Candidatus Moduliflexota</taxon>
        <taxon>Candidatus Moduliflexia</taxon>
        <taxon>Candidatus Moduliflexales</taxon>
        <taxon>Candidatus Moduliflexaceae</taxon>
    </lineage>
</organism>
<evidence type="ECO:0000313" key="6">
    <source>
        <dbReference type="EMBL" id="GAK53189.1"/>
    </source>
</evidence>
<keyword evidence="4" id="KW-0029">Amino-acid transport</keyword>
<keyword evidence="2" id="KW-0813">Transport</keyword>
<dbReference type="GO" id="GO:0006865">
    <property type="term" value="P:amino acid transport"/>
    <property type="evidence" value="ECO:0007669"/>
    <property type="project" value="UniProtKB-KW"/>
</dbReference>
<dbReference type="SUPFAM" id="SSF53822">
    <property type="entry name" value="Periplasmic binding protein-like I"/>
    <property type="match status" value="1"/>
</dbReference>
<evidence type="ECO:0000259" key="5">
    <source>
        <dbReference type="Pfam" id="PF13458"/>
    </source>
</evidence>
<keyword evidence="7" id="KW-1185">Reference proteome</keyword>
<evidence type="ECO:0000256" key="1">
    <source>
        <dbReference type="ARBA" id="ARBA00010062"/>
    </source>
</evidence>
<feature type="domain" description="Leucine-binding protein" evidence="5">
    <location>
        <begin position="27"/>
        <end position="363"/>
    </location>
</feature>
<dbReference type="Gene3D" id="3.40.50.2300">
    <property type="match status" value="2"/>
</dbReference>
<gene>
    <name evidence="6" type="ORF">U14_04450</name>
</gene>